<keyword evidence="5" id="KW-1185">Reference proteome</keyword>
<dbReference type="InterPro" id="IPR052574">
    <property type="entry name" value="CDIRP"/>
</dbReference>
<keyword evidence="1" id="KW-0433">Leucine-rich repeat</keyword>
<organism evidence="4 5">
    <name type="scientific">Falsiporphyromonas endometrii</name>
    <dbReference type="NCBI Taxonomy" id="1387297"/>
    <lineage>
        <taxon>Bacteria</taxon>
        <taxon>Pseudomonadati</taxon>
        <taxon>Bacteroidota</taxon>
        <taxon>Bacteroidia</taxon>
        <taxon>Bacteroidales</taxon>
        <taxon>Porphyromonadaceae</taxon>
        <taxon>Falsiporphyromonas</taxon>
    </lineage>
</organism>
<dbReference type="SUPFAM" id="SSF52058">
    <property type="entry name" value="L domain-like"/>
    <property type="match status" value="1"/>
</dbReference>
<dbReference type="PANTHER" id="PTHR47566:SF1">
    <property type="entry name" value="PROTEIN NUD1"/>
    <property type="match status" value="1"/>
</dbReference>
<dbReference type="Proteomes" id="UP001596020">
    <property type="component" value="Unassembled WGS sequence"/>
</dbReference>
<proteinExistence type="predicted"/>
<dbReference type="EMBL" id="JBHSGO010000110">
    <property type="protein sequence ID" value="MFC4665718.1"/>
    <property type="molecule type" value="Genomic_DNA"/>
</dbReference>
<gene>
    <name evidence="4" type="ORF">ACFO3G_03695</name>
</gene>
<sequence length="502" mass="55298">MTTKLTESMKPRLLLTSSLLMVCMSLTLSAQTLNVQAATPPTGQPTEETQGRLADASKVKELLTGQEDTSPYSTDQPYIKLTTAKTKGKWQLTLGIKKADKGTAWADLNGNGVYDKGEENIQTYKLWKPAISSQTITIYGKFNWVACTLNELTELDVSQNNLIAYLACGENKLEHLDLSHNSALEKLYCNKNNLQELNLSAQPNLKELYCFDNPKLQALDLTLQTKLEELYTNRCDLSELKLSSHPLLKQLKADENKLTTINLSDLPELQKLWLGSNQLTEMDLSKLHKLDDVQVQENKISTISLPNPSVISTLVCGRNPLKALDLSTLPALMTLDCSETQISELDISSCPNITYIYCYSNRLAEGALDKTLSQLPTREAVDKAFCIAVDTTDPHDLNQASPASISQAKEKGWSVYDYQSGANDGYNPYQGTVAVDQVLSHAPQVRVQGQLVSIEGDYSAATVFRASGETVATKLPALLPSGVYMISLVYQGGLLYQKVLVE</sequence>
<reference evidence="5" key="1">
    <citation type="journal article" date="2019" name="Int. J. Syst. Evol. Microbiol.">
        <title>The Global Catalogue of Microorganisms (GCM) 10K type strain sequencing project: providing services to taxonomists for standard genome sequencing and annotation.</title>
        <authorList>
            <consortium name="The Broad Institute Genomics Platform"/>
            <consortium name="The Broad Institute Genome Sequencing Center for Infectious Disease"/>
            <person name="Wu L."/>
            <person name="Ma J."/>
        </authorList>
    </citation>
    <scope>NUCLEOTIDE SEQUENCE [LARGE SCALE GENOMIC DNA]</scope>
    <source>
        <strain evidence="5">CGMCC 4.7357</strain>
    </source>
</reference>
<dbReference type="InterPro" id="IPR032675">
    <property type="entry name" value="LRR_dom_sf"/>
</dbReference>
<evidence type="ECO:0000256" key="3">
    <source>
        <dbReference type="SAM" id="SignalP"/>
    </source>
</evidence>
<dbReference type="RefSeq" id="WP_380078098.1">
    <property type="nucleotide sequence ID" value="NZ_JBHSGO010000110.1"/>
</dbReference>
<evidence type="ECO:0000313" key="5">
    <source>
        <dbReference type="Proteomes" id="UP001596020"/>
    </source>
</evidence>
<dbReference type="PANTHER" id="PTHR47566">
    <property type="match status" value="1"/>
</dbReference>
<keyword evidence="2" id="KW-0677">Repeat</keyword>
<feature type="chain" id="PRO_5045180901" evidence="3">
    <location>
        <begin position="31"/>
        <end position="502"/>
    </location>
</feature>
<accession>A0ABV9K703</accession>
<feature type="signal peptide" evidence="3">
    <location>
        <begin position="1"/>
        <end position="30"/>
    </location>
</feature>
<evidence type="ECO:0000313" key="4">
    <source>
        <dbReference type="EMBL" id="MFC4665718.1"/>
    </source>
</evidence>
<evidence type="ECO:0000256" key="2">
    <source>
        <dbReference type="ARBA" id="ARBA00022737"/>
    </source>
</evidence>
<name>A0ABV9K703_9PORP</name>
<dbReference type="Gene3D" id="3.80.10.10">
    <property type="entry name" value="Ribonuclease Inhibitor"/>
    <property type="match status" value="2"/>
</dbReference>
<keyword evidence="3" id="KW-0732">Signal</keyword>
<comment type="caution">
    <text evidence="4">The sequence shown here is derived from an EMBL/GenBank/DDBJ whole genome shotgun (WGS) entry which is preliminary data.</text>
</comment>
<protein>
    <submittedName>
        <fullName evidence="4">Leucine-rich repeat domain-containing protein</fullName>
    </submittedName>
</protein>
<evidence type="ECO:0000256" key="1">
    <source>
        <dbReference type="ARBA" id="ARBA00022614"/>
    </source>
</evidence>